<gene>
    <name evidence="2" type="ORF">GSF22_14335</name>
</gene>
<dbReference type="Proteomes" id="UP000823521">
    <property type="component" value="Unassembled WGS sequence"/>
</dbReference>
<feature type="domain" description="Lantibiotic dehydratase N-terminal" evidence="1">
    <location>
        <begin position="135"/>
        <end position="204"/>
    </location>
</feature>
<accession>A0ABS3VRL0</accession>
<evidence type="ECO:0000313" key="3">
    <source>
        <dbReference type="Proteomes" id="UP000823521"/>
    </source>
</evidence>
<organism evidence="2 3">
    <name type="scientific">Micromonospora echinofusca</name>
    <dbReference type="NCBI Taxonomy" id="47858"/>
    <lineage>
        <taxon>Bacteria</taxon>
        <taxon>Bacillati</taxon>
        <taxon>Actinomycetota</taxon>
        <taxon>Actinomycetes</taxon>
        <taxon>Micromonosporales</taxon>
        <taxon>Micromonosporaceae</taxon>
        <taxon>Micromonospora</taxon>
    </lineage>
</organism>
<comment type="caution">
    <text evidence="2">The sequence shown here is derived from an EMBL/GenBank/DDBJ whole genome shotgun (WGS) entry which is preliminary data.</text>
</comment>
<sequence length="278" mass="30711">MERGDFHWVVGEVHPGVNTLRSALFVAQHPNPGELRTATAADLPGPRVALAATGEEGGAPSRITDKLIVDRDLRLVFGHDSCGLDPATAVGIADCDLMPVDGVLTVCSRDGRYRLPLSEVVGEPLMLQLIQRFDILRTAAHQPRITVDRVVLARESWRFTAADLDFARIADEGDRFRRLRRWQCANGLPRHVFVKTPVEKKPFHLDFASLASVDVFARAVRRTVDRDDAATLRLSEMLPGPEQSWLTDAQGRLHTAELRLVAVDTRTPTAPHGEGKPE</sequence>
<name>A0ABS3VRL0_MICEH</name>
<dbReference type="EMBL" id="WVUH01000107">
    <property type="protein sequence ID" value="MBO4207175.1"/>
    <property type="molecule type" value="Genomic_DNA"/>
</dbReference>
<evidence type="ECO:0000259" key="1">
    <source>
        <dbReference type="Pfam" id="PF04738"/>
    </source>
</evidence>
<keyword evidence="3" id="KW-1185">Reference proteome</keyword>
<reference evidence="2 3" key="1">
    <citation type="submission" date="2019-12" db="EMBL/GenBank/DDBJ databases">
        <title>Whole genome sequencing of endophytic Actinobacterium Micromonospora sp. MPMI6T.</title>
        <authorList>
            <person name="Evv R."/>
            <person name="Podile A.R."/>
        </authorList>
    </citation>
    <scope>NUCLEOTIDE SEQUENCE [LARGE SCALE GENOMIC DNA]</scope>
    <source>
        <strain evidence="2 3">MPMI6</strain>
    </source>
</reference>
<dbReference type="InterPro" id="IPR006827">
    <property type="entry name" value="Lant_deHydtase_N"/>
</dbReference>
<protein>
    <recommendedName>
        <fullName evidence="1">Lantibiotic dehydratase N-terminal domain-containing protein</fullName>
    </recommendedName>
</protein>
<dbReference type="Pfam" id="PF04738">
    <property type="entry name" value="Lant_dehydr_N"/>
    <property type="match status" value="1"/>
</dbReference>
<proteinExistence type="predicted"/>
<evidence type="ECO:0000313" key="2">
    <source>
        <dbReference type="EMBL" id="MBO4207175.1"/>
    </source>
</evidence>